<sequence>MIEFNNSNAQLERHLCFSIYELSRSIQRMYQPFLDELNLTYPQYLVLVALYEHDNSKVSALGEILDLNYGTLSPLLSRMEKQKLIKRTRSLDDTRVVYIGLLPHGKDIREQAFTLPQQLVSKSGLNDDEWHELSMLSMKVFHNLSK</sequence>
<dbReference type="EMBL" id="JAHBFI010000013">
    <property type="protein sequence ID" value="MBZ5962582.1"/>
    <property type="molecule type" value="Genomic_DNA"/>
</dbReference>
<dbReference type="RefSeq" id="WP_060391104.1">
    <property type="nucleotide sequence ID" value="NZ_CBCPIF010000001.1"/>
</dbReference>
<dbReference type="InterPro" id="IPR036390">
    <property type="entry name" value="WH_DNA-bd_sf"/>
</dbReference>
<dbReference type="Gene3D" id="1.10.10.10">
    <property type="entry name" value="Winged helix-like DNA-binding domain superfamily/Winged helix DNA-binding domain"/>
    <property type="match status" value="1"/>
</dbReference>
<dbReference type="SMART" id="SM00347">
    <property type="entry name" value="HTH_MARR"/>
    <property type="match status" value="1"/>
</dbReference>
<evidence type="ECO:0000256" key="3">
    <source>
        <dbReference type="ARBA" id="ARBA00023015"/>
    </source>
</evidence>
<dbReference type="GO" id="GO:0006950">
    <property type="term" value="P:response to stress"/>
    <property type="evidence" value="ECO:0007669"/>
    <property type="project" value="TreeGrafter"/>
</dbReference>
<dbReference type="PANTHER" id="PTHR33164">
    <property type="entry name" value="TRANSCRIPTIONAL REGULATOR, MARR FAMILY"/>
    <property type="match status" value="1"/>
</dbReference>
<reference evidence="7" key="1">
    <citation type="submission" date="2021-05" db="EMBL/GenBank/DDBJ databases">
        <title>Pangenome of Leuconostoc gelidum warrants species status for Leuconostoc gelidum subsp. gasicomitatum.</title>
        <authorList>
            <person name="Johansson P."/>
            <person name="Sade E."/>
            <person name="Hultman J."/>
            <person name="Auvinen P."/>
            <person name="Bjorkroth J."/>
        </authorList>
    </citation>
    <scope>NUCLEOTIDE SEQUENCE</scope>
    <source>
        <strain evidence="7">A.21.4</strain>
    </source>
</reference>
<evidence type="ECO:0000256" key="5">
    <source>
        <dbReference type="ARBA" id="ARBA00023163"/>
    </source>
</evidence>
<organism evidence="7 8">
    <name type="scientific">Leuconostoc gasicomitatum</name>
    <dbReference type="NCBI Taxonomy" id="115778"/>
    <lineage>
        <taxon>Bacteria</taxon>
        <taxon>Bacillati</taxon>
        <taxon>Bacillota</taxon>
        <taxon>Bacilli</taxon>
        <taxon>Lactobacillales</taxon>
        <taxon>Lactobacillaceae</taxon>
        <taxon>Leuconostoc</taxon>
        <taxon>Leuconostoc gelidum group</taxon>
    </lineage>
</organism>
<dbReference type="InterPro" id="IPR055166">
    <property type="entry name" value="Transc_reg_Sar_Rot_HTH"/>
</dbReference>
<dbReference type="InterPro" id="IPR036388">
    <property type="entry name" value="WH-like_DNA-bd_sf"/>
</dbReference>
<keyword evidence="5" id="KW-0804">Transcription</keyword>
<evidence type="ECO:0000256" key="2">
    <source>
        <dbReference type="ARBA" id="ARBA00022490"/>
    </source>
</evidence>
<keyword evidence="2" id="KW-0963">Cytoplasm</keyword>
<comment type="subcellular location">
    <subcellularLocation>
        <location evidence="1">Cytoplasm</location>
    </subcellularLocation>
</comment>
<accession>A0A9Q3XVG9</accession>
<keyword evidence="3" id="KW-0805">Transcription regulation</keyword>
<dbReference type="AlphaFoldDB" id="A0A9Q3XVG9"/>
<dbReference type="PANTHER" id="PTHR33164:SF5">
    <property type="entry name" value="ORGANIC HYDROPEROXIDE RESISTANCE TRANSCRIPTIONAL REGULATOR"/>
    <property type="match status" value="1"/>
</dbReference>
<dbReference type="GO" id="GO:0003700">
    <property type="term" value="F:DNA-binding transcription factor activity"/>
    <property type="evidence" value="ECO:0007669"/>
    <property type="project" value="InterPro"/>
</dbReference>
<name>A0A9Q3XVG9_9LACO</name>
<dbReference type="PROSITE" id="PS50995">
    <property type="entry name" value="HTH_MARR_2"/>
    <property type="match status" value="1"/>
</dbReference>
<evidence type="ECO:0000256" key="1">
    <source>
        <dbReference type="ARBA" id="ARBA00004496"/>
    </source>
</evidence>
<dbReference type="GO" id="GO:0003677">
    <property type="term" value="F:DNA binding"/>
    <property type="evidence" value="ECO:0007669"/>
    <property type="project" value="UniProtKB-KW"/>
</dbReference>
<feature type="domain" description="HTH marR-type" evidence="6">
    <location>
        <begin position="12"/>
        <end position="142"/>
    </location>
</feature>
<dbReference type="InterPro" id="IPR039422">
    <property type="entry name" value="MarR/SlyA-like"/>
</dbReference>
<dbReference type="SUPFAM" id="SSF46785">
    <property type="entry name" value="Winged helix' DNA-binding domain"/>
    <property type="match status" value="1"/>
</dbReference>
<gene>
    <name evidence="7" type="ORF">KIJ12_05395</name>
</gene>
<dbReference type="Proteomes" id="UP000752647">
    <property type="component" value="Unassembled WGS sequence"/>
</dbReference>
<dbReference type="InterPro" id="IPR000835">
    <property type="entry name" value="HTH_MarR-typ"/>
</dbReference>
<proteinExistence type="predicted"/>
<keyword evidence="4" id="KW-0238">DNA-binding</keyword>
<comment type="caution">
    <text evidence="7">The sequence shown here is derived from an EMBL/GenBank/DDBJ whole genome shotgun (WGS) entry which is preliminary data.</text>
</comment>
<evidence type="ECO:0000256" key="4">
    <source>
        <dbReference type="ARBA" id="ARBA00023125"/>
    </source>
</evidence>
<evidence type="ECO:0000313" key="8">
    <source>
        <dbReference type="Proteomes" id="UP000752647"/>
    </source>
</evidence>
<dbReference type="GO" id="GO:0005737">
    <property type="term" value="C:cytoplasm"/>
    <property type="evidence" value="ECO:0007669"/>
    <property type="project" value="UniProtKB-SubCell"/>
</dbReference>
<protein>
    <submittedName>
        <fullName evidence="7">MarR family transcriptional regulator</fullName>
    </submittedName>
</protein>
<evidence type="ECO:0000259" key="6">
    <source>
        <dbReference type="PROSITE" id="PS50995"/>
    </source>
</evidence>
<evidence type="ECO:0000313" key="7">
    <source>
        <dbReference type="EMBL" id="MBZ5962582.1"/>
    </source>
</evidence>
<dbReference type="Pfam" id="PF22381">
    <property type="entry name" value="Staph_reg_Sar_Rot"/>
    <property type="match status" value="1"/>
</dbReference>